<keyword evidence="2" id="KW-0963">Cytoplasm</keyword>
<keyword evidence="4" id="KW-1185">Reference proteome</keyword>
<dbReference type="PANTHER" id="PTHR10901:SF8">
    <property type="entry name" value="TROPOMODULIN-1"/>
    <property type="match status" value="1"/>
</dbReference>
<sequence length="130" mass="15014">METADDSEADSLSTTVIPYRSILKNNLQKVKKMLHRKDLEKYRDVDEDEILNKLTDEEIHALEGELEELDPDNQLLPVGLRQKNQTDKTPTGPFQREALLGHLEKQAKEMKDREDLVPYTGEKRGMCSVY</sequence>
<dbReference type="Proteomes" id="UP000824782">
    <property type="component" value="Unassembled WGS sequence"/>
</dbReference>
<dbReference type="GO" id="GO:0005523">
    <property type="term" value="F:tropomyosin binding"/>
    <property type="evidence" value="ECO:0007669"/>
    <property type="project" value="InterPro"/>
</dbReference>
<evidence type="ECO:0000256" key="2">
    <source>
        <dbReference type="ARBA" id="ARBA00022490"/>
    </source>
</evidence>
<organism evidence="3 4">
    <name type="scientific">Engystomops pustulosus</name>
    <name type="common">Tungara frog</name>
    <name type="synonym">Physalaemus pustulosus</name>
    <dbReference type="NCBI Taxonomy" id="76066"/>
    <lineage>
        <taxon>Eukaryota</taxon>
        <taxon>Metazoa</taxon>
        <taxon>Chordata</taxon>
        <taxon>Craniata</taxon>
        <taxon>Vertebrata</taxon>
        <taxon>Euteleostomi</taxon>
        <taxon>Amphibia</taxon>
        <taxon>Batrachia</taxon>
        <taxon>Anura</taxon>
        <taxon>Neobatrachia</taxon>
        <taxon>Hyloidea</taxon>
        <taxon>Leptodactylidae</taxon>
        <taxon>Leiuperinae</taxon>
        <taxon>Engystomops</taxon>
    </lineage>
</organism>
<accession>A0AAV6ZD19</accession>
<dbReference type="GO" id="GO:0007015">
    <property type="term" value="P:actin filament organization"/>
    <property type="evidence" value="ECO:0007669"/>
    <property type="project" value="TreeGrafter"/>
</dbReference>
<dbReference type="GO" id="GO:0005865">
    <property type="term" value="C:striated muscle thin filament"/>
    <property type="evidence" value="ECO:0007669"/>
    <property type="project" value="TreeGrafter"/>
</dbReference>
<dbReference type="AlphaFoldDB" id="A0AAV6ZD19"/>
<protein>
    <submittedName>
        <fullName evidence="3">Uncharacterized protein</fullName>
    </submittedName>
</protein>
<dbReference type="GO" id="GO:0051694">
    <property type="term" value="P:pointed-end actin filament capping"/>
    <property type="evidence" value="ECO:0007669"/>
    <property type="project" value="InterPro"/>
</dbReference>
<comment type="caution">
    <text evidence="3">The sequence shown here is derived from an EMBL/GenBank/DDBJ whole genome shotgun (WGS) entry which is preliminary data.</text>
</comment>
<name>A0AAV6ZD19_ENGPU</name>
<dbReference type="GO" id="GO:0006936">
    <property type="term" value="P:muscle contraction"/>
    <property type="evidence" value="ECO:0007669"/>
    <property type="project" value="TreeGrafter"/>
</dbReference>
<dbReference type="InterPro" id="IPR004934">
    <property type="entry name" value="TMOD"/>
</dbReference>
<dbReference type="Pfam" id="PF03250">
    <property type="entry name" value="Tropomodulin"/>
    <property type="match status" value="1"/>
</dbReference>
<proteinExistence type="predicted"/>
<dbReference type="GO" id="GO:0030239">
    <property type="term" value="P:myofibril assembly"/>
    <property type="evidence" value="ECO:0007669"/>
    <property type="project" value="TreeGrafter"/>
</dbReference>
<dbReference type="EMBL" id="WNYA01002534">
    <property type="protein sequence ID" value="KAG8544133.1"/>
    <property type="molecule type" value="Genomic_DNA"/>
</dbReference>
<comment type="subcellular location">
    <subcellularLocation>
        <location evidence="1">Cytoplasm</location>
    </subcellularLocation>
</comment>
<evidence type="ECO:0000313" key="3">
    <source>
        <dbReference type="EMBL" id="KAG8544133.1"/>
    </source>
</evidence>
<gene>
    <name evidence="3" type="ORF">GDO81_023031</name>
</gene>
<reference evidence="3" key="1">
    <citation type="thesis" date="2020" institute="ProQuest LLC" country="789 East Eisenhower Parkway, Ann Arbor, MI, USA">
        <title>Comparative Genomics and Chromosome Evolution.</title>
        <authorList>
            <person name="Mudd A.B."/>
        </authorList>
    </citation>
    <scope>NUCLEOTIDE SEQUENCE</scope>
    <source>
        <strain evidence="3">237g6f4</strain>
        <tissue evidence="3">Blood</tissue>
    </source>
</reference>
<dbReference type="PANTHER" id="PTHR10901">
    <property type="entry name" value="TROPOMODULIN"/>
    <property type="match status" value="1"/>
</dbReference>
<evidence type="ECO:0000256" key="1">
    <source>
        <dbReference type="ARBA" id="ARBA00004496"/>
    </source>
</evidence>
<evidence type="ECO:0000313" key="4">
    <source>
        <dbReference type="Proteomes" id="UP000824782"/>
    </source>
</evidence>